<comment type="function">
    <text evidence="1">Iron-sulfur subunit of the cytochrome bc1 complex, an essential component of the respiratory electron transport chain required for ATP synthesis. The bc1 complex catalyzes the oxidation of menaquinol and the reduction of cytochrome c in the respiratory chain. The bc1 complex operates through a Q-cycle mechanism that couples electron transfer to generation of the proton gradient that drives ATP synthesis.</text>
</comment>
<evidence type="ECO:0000256" key="3">
    <source>
        <dbReference type="ARBA" id="ARBA00022714"/>
    </source>
</evidence>
<keyword evidence="4" id="KW-0479">Metal-binding</keyword>
<evidence type="ECO:0000313" key="13">
    <source>
        <dbReference type="Proteomes" id="UP000093898"/>
    </source>
</evidence>
<proteinExistence type="predicted"/>
<evidence type="ECO:0000259" key="11">
    <source>
        <dbReference type="PROSITE" id="PS51296"/>
    </source>
</evidence>
<dbReference type="RefSeq" id="WP_064980065.1">
    <property type="nucleotide sequence ID" value="NZ_LZLC01000073.1"/>
</dbReference>
<dbReference type="InterPro" id="IPR036922">
    <property type="entry name" value="Rieske_2Fe-2S_sf"/>
</dbReference>
<dbReference type="EMBL" id="LZLC01000073">
    <property type="protein sequence ID" value="OBJ43732.1"/>
    <property type="molecule type" value="Genomic_DNA"/>
</dbReference>
<dbReference type="GO" id="GO:0004497">
    <property type="term" value="F:monooxygenase activity"/>
    <property type="evidence" value="ECO:0007669"/>
    <property type="project" value="UniProtKB-ARBA"/>
</dbReference>
<keyword evidence="3" id="KW-0001">2Fe-2S</keyword>
<evidence type="ECO:0000256" key="8">
    <source>
        <dbReference type="ARBA" id="ARBA00029586"/>
    </source>
</evidence>
<dbReference type="InterPro" id="IPR014349">
    <property type="entry name" value="Rieske_Fe-S_prot"/>
</dbReference>
<evidence type="ECO:0000256" key="7">
    <source>
        <dbReference type="ARBA" id="ARBA00023157"/>
    </source>
</evidence>
<dbReference type="PROSITE" id="PS51296">
    <property type="entry name" value="RIESKE"/>
    <property type="match status" value="1"/>
</dbReference>
<evidence type="ECO:0000256" key="4">
    <source>
        <dbReference type="ARBA" id="ARBA00022723"/>
    </source>
</evidence>
<feature type="region of interest" description="Disordered" evidence="10">
    <location>
        <begin position="35"/>
        <end position="55"/>
    </location>
</feature>
<dbReference type="InterPro" id="IPR005805">
    <property type="entry name" value="Rieske_Fe-S_prot_C"/>
</dbReference>
<dbReference type="InterPro" id="IPR017941">
    <property type="entry name" value="Rieske_2Fe-2S"/>
</dbReference>
<evidence type="ECO:0000256" key="9">
    <source>
        <dbReference type="ARBA" id="ARBA00034078"/>
    </source>
</evidence>
<feature type="domain" description="Rieske" evidence="11">
    <location>
        <begin position="49"/>
        <end position="144"/>
    </location>
</feature>
<evidence type="ECO:0000256" key="10">
    <source>
        <dbReference type="SAM" id="MobiDB-lite"/>
    </source>
</evidence>
<evidence type="ECO:0000256" key="5">
    <source>
        <dbReference type="ARBA" id="ARBA00023004"/>
    </source>
</evidence>
<dbReference type="Proteomes" id="UP000093898">
    <property type="component" value="Unassembled WGS sequence"/>
</dbReference>
<dbReference type="PROSITE" id="PS51318">
    <property type="entry name" value="TAT"/>
    <property type="match status" value="1"/>
</dbReference>
<evidence type="ECO:0000256" key="2">
    <source>
        <dbReference type="ARBA" id="ARBA00015816"/>
    </source>
</evidence>
<protein>
    <recommendedName>
        <fullName evidence="2">Cytochrome bc1 complex Rieske iron-sulfur subunit</fullName>
    </recommendedName>
    <alternativeName>
        <fullName evidence="8">Cytochrome bc1 reductase complex subunit QcrA</fullName>
    </alternativeName>
</protein>
<evidence type="ECO:0000313" key="12">
    <source>
        <dbReference type="EMBL" id="OBJ43732.1"/>
    </source>
</evidence>
<dbReference type="Pfam" id="PF00355">
    <property type="entry name" value="Rieske"/>
    <property type="match status" value="1"/>
</dbReference>
<organism evidence="12 13">
    <name type="scientific">Mycolicibacterium mucogenicum</name>
    <name type="common">Mycobacterium mucogenicum</name>
    <dbReference type="NCBI Taxonomy" id="56689"/>
    <lineage>
        <taxon>Bacteria</taxon>
        <taxon>Bacillati</taxon>
        <taxon>Actinomycetota</taxon>
        <taxon>Actinomycetes</taxon>
        <taxon>Mycobacteriales</taxon>
        <taxon>Mycobacteriaceae</taxon>
        <taxon>Mycolicibacterium</taxon>
    </lineage>
</organism>
<dbReference type="CDD" id="cd03467">
    <property type="entry name" value="Rieske"/>
    <property type="match status" value="1"/>
</dbReference>
<dbReference type="GO" id="GO:0016020">
    <property type="term" value="C:membrane"/>
    <property type="evidence" value="ECO:0007669"/>
    <property type="project" value="InterPro"/>
</dbReference>
<dbReference type="PRINTS" id="PR00162">
    <property type="entry name" value="RIESKE"/>
</dbReference>
<dbReference type="GO" id="GO:0046872">
    <property type="term" value="F:metal ion binding"/>
    <property type="evidence" value="ECO:0007669"/>
    <property type="project" value="UniProtKB-KW"/>
</dbReference>
<sequence length="145" mass="14126">MAADKLGRREVLAGTGIALGATVIAGCQTYGKPPAAASQAPATTPGGGTTPAADSGLVKTSAVPVGSGVIVGEVVVTQPTAGVFKGMSAICTHQGCTVSEIVDGTIKCPCHGSKFNLDGTVAQGPAKKPLEAKAVKVQGDSIVLG</sequence>
<dbReference type="PROSITE" id="PS51257">
    <property type="entry name" value="PROKAR_LIPOPROTEIN"/>
    <property type="match status" value="1"/>
</dbReference>
<keyword evidence="6" id="KW-0411">Iron-sulfur</keyword>
<dbReference type="InterPro" id="IPR006311">
    <property type="entry name" value="TAT_signal"/>
</dbReference>
<dbReference type="OrthoDB" id="25106at2"/>
<evidence type="ECO:0000256" key="6">
    <source>
        <dbReference type="ARBA" id="ARBA00023014"/>
    </source>
</evidence>
<evidence type="ECO:0000256" key="1">
    <source>
        <dbReference type="ARBA" id="ARBA00002494"/>
    </source>
</evidence>
<comment type="cofactor">
    <cofactor evidence="9">
        <name>[2Fe-2S] cluster</name>
        <dbReference type="ChEBI" id="CHEBI:190135"/>
    </cofactor>
</comment>
<keyword evidence="7" id="KW-1015">Disulfide bond</keyword>
<gene>
    <name evidence="12" type="ORF">A5630_18015</name>
</gene>
<dbReference type="AlphaFoldDB" id="A0A1A3H642"/>
<reference evidence="12 13" key="1">
    <citation type="submission" date="2016-06" db="EMBL/GenBank/DDBJ databases">
        <authorList>
            <person name="Kjaerup R.B."/>
            <person name="Dalgaard T.S."/>
            <person name="Juul-Madsen H.R."/>
        </authorList>
    </citation>
    <scope>NUCLEOTIDE SEQUENCE [LARGE SCALE GENOMIC DNA]</scope>
    <source>
        <strain evidence="12 13">1127319.6</strain>
    </source>
</reference>
<dbReference type="PANTHER" id="PTHR10134">
    <property type="entry name" value="CYTOCHROME B-C1 COMPLEX SUBUNIT RIESKE, MITOCHONDRIAL"/>
    <property type="match status" value="1"/>
</dbReference>
<name>A0A1A3H642_MYCMU</name>
<comment type="caution">
    <text evidence="12">The sequence shown here is derived from an EMBL/GenBank/DDBJ whole genome shotgun (WGS) entry which is preliminary data.</text>
</comment>
<dbReference type="SUPFAM" id="SSF50022">
    <property type="entry name" value="ISP domain"/>
    <property type="match status" value="1"/>
</dbReference>
<dbReference type="GO" id="GO:0016705">
    <property type="term" value="F:oxidoreductase activity, acting on paired donors, with incorporation or reduction of molecular oxygen"/>
    <property type="evidence" value="ECO:0007669"/>
    <property type="project" value="UniProtKB-ARBA"/>
</dbReference>
<accession>A0A1A3H642</accession>
<dbReference type="Gene3D" id="2.102.10.10">
    <property type="entry name" value="Rieske [2Fe-2S] iron-sulphur domain"/>
    <property type="match status" value="1"/>
</dbReference>
<keyword evidence="5" id="KW-0408">Iron</keyword>
<dbReference type="GO" id="GO:0051537">
    <property type="term" value="F:2 iron, 2 sulfur cluster binding"/>
    <property type="evidence" value="ECO:0007669"/>
    <property type="project" value="UniProtKB-KW"/>
</dbReference>
<feature type="compositionally biased region" description="Low complexity" evidence="10">
    <location>
        <begin position="35"/>
        <end position="44"/>
    </location>
</feature>
<dbReference type="STRING" id="56689.GCA_001291445_04901"/>